<reference evidence="1 2" key="1">
    <citation type="submission" date="2018-10" db="EMBL/GenBank/DDBJ databases">
        <title>Phylogenomics of Brevibacillus.</title>
        <authorList>
            <person name="Dunlap C."/>
        </authorList>
    </citation>
    <scope>NUCLEOTIDE SEQUENCE [LARGE SCALE GENOMIC DNA]</scope>
    <source>
        <strain evidence="1 2">JCM 15085</strain>
    </source>
</reference>
<dbReference type="EMBL" id="RHHT01000025">
    <property type="protein sequence ID" value="RNB78372.1"/>
    <property type="molecule type" value="Genomic_DNA"/>
</dbReference>
<comment type="caution">
    <text evidence="1">The sequence shown here is derived from an EMBL/GenBank/DDBJ whole genome shotgun (WGS) entry which is preliminary data.</text>
</comment>
<evidence type="ECO:0000313" key="1">
    <source>
        <dbReference type="EMBL" id="RNB78372.1"/>
    </source>
</evidence>
<proteinExistence type="predicted"/>
<gene>
    <name evidence="1" type="ORF">EDM58_11230</name>
</gene>
<sequence>MSDQVDVLVPKITKPLRVMFLFEATSGWYQTTKQEKHEAIIPKLNAVLESWKANGSTLLGTLDADVFSAGRASALGWHACFLYDVPDFDTVSAMTHAIRDSELDRYFRLEAIIGRKFFLLEE</sequence>
<evidence type="ECO:0000313" key="2">
    <source>
        <dbReference type="Proteomes" id="UP000281915"/>
    </source>
</evidence>
<dbReference type="RefSeq" id="WP_122913424.1">
    <property type="nucleotide sequence ID" value="NZ_RHHT01000025.1"/>
</dbReference>
<dbReference type="AlphaFoldDB" id="A0A3M8CRG5"/>
<dbReference type="Proteomes" id="UP000281915">
    <property type="component" value="Unassembled WGS sequence"/>
</dbReference>
<name>A0A3M8CRG5_9BACL</name>
<organism evidence="1 2">
    <name type="scientific">Brevibacillus panacihumi</name>
    <dbReference type="NCBI Taxonomy" id="497735"/>
    <lineage>
        <taxon>Bacteria</taxon>
        <taxon>Bacillati</taxon>
        <taxon>Bacillota</taxon>
        <taxon>Bacilli</taxon>
        <taxon>Bacillales</taxon>
        <taxon>Paenibacillaceae</taxon>
        <taxon>Brevibacillus</taxon>
    </lineage>
</organism>
<accession>A0A3M8CRG5</accession>
<protein>
    <submittedName>
        <fullName evidence="1">Uncharacterized protein</fullName>
    </submittedName>
</protein>